<reference evidence="2 3" key="1">
    <citation type="submission" date="2015-04" db="EMBL/GenBank/DDBJ databases">
        <title>Draft Genome Sequence of the Novel Agar-Digesting Marine Bacterium Q1.</title>
        <authorList>
            <person name="Li Y."/>
            <person name="Li D."/>
            <person name="Chen G."/>
            <person name="Du Z."/>
        </authorList>
    </citation>
    <scope>NUCLEOTIDE SEQUENCE [LARGE SCALE GENOMIC DNA]</scope>
    <source>
        <strain evidence="2 3">Q1</strain>
    </source>
</reference>
<dbReference type="InterPro" id="IPR027268">
    <property type="entry name" value="Peptidase_M4/M1_CTD_sf"/>
</dbReference>
<gene>
    <name evidence="2" type="ORF">XM47_06635</name>
</gene>
<dbReference type="PATRIC" id="fig|1513271.3.peg.1361"/>
<name>A0A0J8GYQ9_9ALTE</name>
<dbReference type="EMBL" id="LAZL01000008">
    <property type="protein sequence ID" value="KMT65868.1"/>
    <property type="molecule type" value="Genomic_DNA"/>
</dbReference>
<dbReference type="Gene3D" id="1.10.390.10">
    <property type="entry name" value="Neutral Protease Domain 2"/>
    <property type="match status" value="1"/>
</dbReference>
<dbReference type="OrthoDB" id="256673at2"/>
<evidence type="ECO:0000313" key="3">
    <source>
        <dbReference type="Proteomes" id="UP000037600"/>
    </source>
</evidence>
<dbReference type="Proteomes" id="UP000037600">
    <property type="component" value="Unassembled WGS sequence"/>
</dbReference>
<sequence>MKKKSTWTNFQYGLAIAVLIFIIWMLFQLVDLPDSDIEKDNLVSVESSNQAVVPTEIFNPFALASSAECSPNSRCRTFEQAQKPIKTPAKSVAKKTKKPGSLFNLSPVHRCEIPVNEDAVALINENFQAIVSAGETIFHRKLELEPFLTVNLVFTHLPRGFIEEFKAKLEIIMHSYESSFGLHLTQPESINILILPNRTQYLDLMANLSIDASYSQGMYLYYANHAFVEMKDEQQVVRTALHEAVHTINHFFVGFTARWLNEGLAEYFETIVLAENESKPNVYLLPQPKRVDEIMDVNQLATSNQQWNTKERSNLYLSSFYTAAHLMKYRRQADILARLLQAEAKDKCSAMADNEYLSLIEQDYYQLQPSLTEWLQSFFNQQP</sequence>
<keyword evidence="3" id="KW-1185">Reference proteome</keyword>
<feature type="transmembrane region" description="Helical" evidence="1">
    <location>
        <begin position="12"/>
        <end position="30"/>
    </location>
</feature>
<organism evidence="2 3">
    <name type="scientific">Catenovulum maritimum</name>
    <dbReference type="NCBI Taxonomy" id="1513271"/>
    <lineage>
        <taxon>Bacteria</taxon>
        <taxon>Pseudomonadati</taxon>
        <taxon>Pseudomonadota</taxon>
        <taxon>Gammaproteobacteria</taxon>
        <taxon>Alteromonadales</taxon>
        <taxon>Alteromonadaceae</taxon>
        <taxon>Catenovulum</taxon>
    </lineage>
</organism>
<comment type="caution">
    <text evidence="2">The sequence shown here is derived from an EMBL/GenBank/DDBJ whole genome shotgun (WGS) entry which is preliminary data.</text>
</comment>
<keyword evidence="1" id="KW-1133">Transmembrane helix</keyword>
<evidence type="ECO:0000313" key="2">
    <source>
        <dbReference type="EMBL" id="KMT65868.1"/>
    </source>
</evidence>
<proteinExistence type="predicted"/>
<keyword evidence="1" id="KW-0472">Membrane</keyword>
<evidence type="ECO:0000256" key="1">
    <source>
        <dbReference type="SAM" id="Phobius"/>
    </source>
</evidence>
<accession>A0A0J8GYQ9</accession>
<evidence type="ECO:0008006" key="4">
    <source>
        <dbReference type="Google" id="ProtNLM"/>
    </source>
</evidence>
<keyword evidence="1" id="KW-0812">Transmembrane</keyword>
<dbReference type="STRING" id="1513271.XM47_06635"/>
<dbReference type="AlphaFoldDB" id="A0A0J8GYQ9"/>
<protein>
    <recommendedName>
        <fullName evidence="4">DUF1570 domain-containing protein</fullName>
    </recommendedName>
</protein>
<dbReference type="RefSeq" id="WP_048690991.1">
    <property type="nucleotide sequence ID" value="NZ_KQ130486.1"/>
</dbReference>